<keyword evidence="3" id="KW-1185">Reference proteome</keyword>
<dbReference type="Pfam" id="PF03551">
    <property type="entry name" value="PadR"/>
    <property type="match status" value="1"/>
</dbReference>
<name>A0A8J3IZJ9_9ACTN</name>
<dbReference type="InterPro" id="IPR005149">
    <property type="entry name" value="Tscrpt_reg_PadR_N"/>
</dbReference>
<evidence type="ECO:0000259" key="1">
    <source>
        <dbReference type="Pfam" id="PF03551"/>
    </source>
</evidence>
<dbReference type="Proteomes" id="UP000612808">
    <property type="component" value="Unassembled WGS sequence"/>
</dbReference>
<dbReference type="PANTHER" id="PTHR43252:SF2">
    <property type="entry name" value="TRANSCRIPTION REGULATOR, PADR-LIKE FAMILY"/>
    <property type="match status" value="1"/>
</dbReference>
<accession>A0A8J3IZJ9</accession>
<dbReference type="EMBL" id="BOMB01000021">
    <property type="protein sequence ID" value="GID12956.1"/>
    <property type="molecule type" value="Genomic_DNA"/>
</dbReference>
<evidence type="ECO:0000313" key="3">
    <source>
        <dbReference type="Proteomes" id="UP000612808"/>
    </source>
</evidence>
<sequence length="209" mass="23649">MATKRKVGNLLALAVLSYLSQRPMHPYELSRTLRDNDDARSIKYNHGSLYMVVGQLAKAGFITAQETHREGQRPERTVYALTDAGRAELRDWLRDLVGDPKHEYPQFVAALSLIGALPPSEVLALFAERLDRLAEQRTEIRRLIDDSLAQGVPGLFLVEEEYRLALLDAEVEFVGSFRDRITDPATEWGRTWAEFHHEPAPAAEGHEKT</sequence>
<dbReference type="RefSeq" id="WP_203659478.1">
    <property type="nucleotide sequence ID" value="NZ_BAAAZM010000008.1"/>
</dbReference>
<protein>
    <submittedName>
        <fullName evidence="2">PadR family transcriptional regulator</fullName>
    </submittedName>
</protein>
<dbReference type="Gene3D" id="1.10.10.10">
    <property type="entry name" value="Winged helix-like DNA-binding domain superfamily/Winged helix DNA-binding domain"/>
    <property type="match status" value="1"/>
</dbReference>
<dbReference type="AlphaFoldDB" id="A0A8J3IZJ9"/>
<reference evidence="2" key="1">
    <citation type="submission" date="2021-01" db="EMBL/GenBank/DDBJ databases">
        <title>Whole genome shotgun sequence of Actinocatenispora rupis NBRC 107355.</title>
        <authorList>
            <person name="Komaki H."/>
            <person name="Tamura T."/>
        </authorList>
    </citation>
    <scope>NUCLEOTIDE SEQUENCE</scope>
    <source>
        <strain evidence="2">NBRC 107355</strain>
    </source>
</reference>
<proteinExistence type="predicted"/>
<dbReference type="InterPro" id="IPR036388">
    <property type="entry name" value="WH-like_DNA-bd_sf"/>
</dbReference>
<gene>
    <name evidence="2" type="ORF">Aru02nite_38450</name>
</gene>
<feature type="domain" description="Transcription regulator PadR N-terminal" evidence="1">
    <location>
        <begin position="15"/>
        <end position="90"/>
    </location>
</feature>
<evidence type="ECO:0000313" key="2">
    <source>
        <dbReference type="EMBL" id="GID12956.1"/>
    </source>
</evidence>
<dbReference type="InterPro" id="IPR036390">
    <property type="entry name" value="WH_DNA-bd_sf"/>
</dbReference>
<dbReference type="SUPFAM" id="SSF46785">
    <property type="entry name" value="Winged helix' DNA-binding domain"/>
    <property type="match status" value="1"/>
</dbReference>
<dbReference type="PANTHER" id="PTHR43252">
    <property type="entry name" value="TRANSCRIPTIONAL REGULATOR YQJI"/>
    <property type="match status" value="1"/>
</dbReference>
<organism evidence="2 3">
    <name type="scientific">Actinocatenispora rupis</name>
    <dbReference type="NCBI Taxonomy" id="519421"/>
    <lineage>
        <taxon>Bacteria</taxon>
        <taxon>Bacillati</taxon>
        <taxon>Actinomycetota</taxon>
        <taxon>Actinomycetes</taxon>
        <taxon>Micromonosporales</taxon>
        <taxon>Micromonosporaceae</taxon>
        <taxon>Actinocatenispora</taxon>
    </lineage>
</organism>
<comment type="caution">
    <text evidence="2">The sequence shown here is derived from an EMBL/GenBank/DDBJ whole genome shotgun (WGS) entry which is preliminary data.</text>
</comment>